<dbReference type="CDD" id="cd05233">
    <property type="entry name" value="SDR_c"/>
    <property type="match status" value="1"/>
</dbReference>
<dbReference type="PANTHER" id="PTHR48107">
    <property type="entry name" value="NADPH-DEPENDENT ALDEHYDE REDUCTASE-LIKE PROTEIN, CHLOROPLASTIC-RELATED"/>
    <property type="match status" value="1"/>
</dbReference>
<evidence type="ECO:0000313" key="3">
    <source>
        <dbReference type="EMBL" id="ASK79512.1"/>
    </source>
</evidence>
<dbReference type="EC" id="1.1.1.47" evidence="3"/>
<dbReference type="SUPFAM" id="SSF51735">
    <property type="entry name" value="NAD(P)-binding Rossmann-fold domains"/>
    <property type="match status" value="1"/>
</dbReference>
<name>A0A220VH55_9GAMM</name>
<comment type="similarity">
    <text evidence="1">Belongs to the short-chain dehydrogenases/reductases (SDR) family.</text>
</comment>
<dbReference type="AlphaFoldDB" id="A0A220VH55"/>
<reference evidence="3 4" key="1">
    <citation type="journal article" date="2016" name="Int. J. Syst. Evol. Microbiol.">
        <title>Paraphotobacterium marinum gen. nov., sp. nov., a member of the family Vibrionaceae, isolated from surface seawater.</title>
        <authorList>
            <person name="Huang Z."/>
            <person name="Dong C."/>
            <person name="Shao Z."/>
        </authorList>
    </citation>
    <scope>NUCLEOTIDE SEQUENCE [LARGE SCALE GENOMIC DNA]</scope>
    <source>
        <strain evidence="3 4">NSCS20N07D</strain>
    </source>
</reference>
<dbReference type="Pfam" id="PF13561">
    <property type="entry name" value="adh_short_C2"/>
    <property type="match status" value="1"/>
</dbReference>
<evidence type="ECO:0000256" key="2">
    <source>
        <dbReference type="ARBA" id="ARBA00023002"/>
    </source>
</evidence>
<protein>
    <submittedName>
        <fullName evidence="3">NAD(P)-dependent oxidoreductase</fullName>
        <ecNumber evidence="3">1.1.1.47</ecNumber>
    </submittedName>
</protein>
<dbReference type="GO" id="GO:0047936">
    <property type="term" value="F:glucose 1-dehydrogenase [NAD(P)+] activity"/>
    <property type="evidence" value="ECO:0007669"/>
    <property type="project" value="UniProtKB-EC"/>
</dbReference>
<dbReference type="InterPro" id="IPR036291">
    <property type="entry name" value="NAD(P)-bd_dom_sf"/>
</dbReference>
<accession>A0A220VH55</accession>
<keyword evidence="2 3" id="KW-0560">Oxidoreductase</keyword>
<dbReference type="OrthoDB" id="20590at2"/>
<dbReference type="PRINTS" id="PR00080">
    <property type="entry name" value="SDRFAMILY"/>
</dbReference>
<keyword evidence="4" id="KW-1185">Reference proteome</keyword>
<dbReference type="RefSeq" id="WP_089074420.1">
    <property type="nucleotide sequence ID" value="NZ_CBCSAM010000004.1"/>
</dbReference>
<proteinExistence type="inferred from homology"/>
<sequence>MYLVTGGSRGIGKSTVLDLVKLGKLVVFTYNHNLEKAKEVLNEAEQLKGTAIAIKVDFSEEDEIMALFNELDKYKQPLIGVVNNVGIVKKQSSILDISLDRLKDIYNINVFANFLCIREACRRMSTSLGGAGGSIVNVSSRASVLGSPNEYVDYASTKGAIDTMTIGTAKEFAEQGIRINAVRPGLIKTDMHADSGEPERVKRLEQTIPLKRGGSVREVSEAICWLLSEKSAYVTGTFIDVSGGR</sequence>
<dbReference type="KEGG" id="pmai:CF386_10670"/>
<dbReference type="Proteomes" id="UP000242175">
    <property type="component" value="Chromosome small"/>
</dbReference>
<dbReference type="FunFam" id="3.40.50.720:FF:000173">
    <property type="entry name" value="3-oxoacyl-[acyl-carrier protein] reductase"/>
    <property type="match status" value="1"/>
</dbReference>
<evidence type="ECO:0000313" key="4">
    <source>
        <dbReference type="Proteomes" id="UP000242175"/>
    </source>
</evidence>
<dbReference type="InterPro" id="IPR002347">
    <property type="entry name" value="SDR_fam"/>
</dbReference>
<dbReference type="PRINTS" id="PR00081">
    <property type="entry name" value="GDHRDH"/>
</dbReference>
<gene>
    <name evidence="3" type="ORF">CF386_10670</name>
</gene>
<dbReference type="EMBL" id="CP022356">
    <property type="protein sequence ID" value="ASK79512.1"/>
    <property type="molecule type" value="Genomic_DNA"/>
</dbReference>
<evidence type="ECO:0000256" key="1">
    <source>
        <dbReference type="ARBA" id="ARBA00006484"/>
    </source>
</evidence>
<dbReference type="Gene3D" id="3.40.50.720">
    <property type="entry name" value="NAD(P)-binding Rossmann-like Domain"/>
    <property type="match status" value="1"/>
</dbReference>
<organism evidence="3 4">
    <name type="scientific">Paraphotobacterium marinum</name>
    <dbReference type="NCBI Taxonomy" id="1755811"/>
    <lineage>
        <taxon>Bacteria</taxon>
        <taxon>Pseudomonadati</taxon>
        <taxon>Pseudomonadota</taxon>
        <taxon>Gammaproteobacteria</taxon>
        <taxon>Vibrionales</taxon>
        <taxon>Vibrionaceae</taxon>
        <taxon>Paraphotobacterium</taxon>
    </lineage>
</organism>
<dbReference type="PANTHER" id="PTHR48107:SF7">
    <property type="entry name" value="RE15974P"/>
    <property type="match status" value="1"/>
</dbReference>